<evidence type="ECO:0000313" key="8">
    <source>
        <dbReference type="Proteomes" id="UP000054937"/>
    </source>
</evidence>
<dbReference type="PROSITE" id="PS00292">
    <property type="entry name" value="CYCLINS"/>
    <property type="match status" value="1"/>
</dbReference>
<evidence type="ECO:0000256" key="1">
    <source>
        <dbReference type="ARBA" id="ARBA00022618"/>
    </source>
</evidence>
<proteinExistence type="inferred from homology"/>
<dbReference type="SMART" id="SM00385">
    <property type="entry name" value="CYCLIN"/>
    <property type="match status" value="2"/>
</dbReference>
<comment type="caution">
    <text evidence="7">The sequence shown here is derived from an EMBL/GenBank/DDBJ whole genome shotgun (WGS) entry which is preliminary data.</text>
</comment>
<evidence type="ECO:0000256" key="3">
    <source>
        <dbReference type="ARBA" id="ARBA00023306"/>
    </source>
</evidence>
<keyword evidence="3" id="KW-0131">Cell cycle</keyword>
<dbReference type="InterPro" id="IPR039361">
    <property type="entry name" value="Cyclin"/>
</dbReference>
<feature type="domain" description="Cyclin-like" evidence="5">
    <location>
        <begin position="222"/>
        <end position="308"/>
    </location>
</feature>
<reference evidence="7 8" key="1">
    <citation type="journal article" date="2015" name="Sci. Rep.">
        <title>Genome of the facultative scuticociliatosis pathogen Pseudocohnilembus persalinus provides insight into its virulence through horizontal gene transfer.</title>
        <authorList>
            <person name="Xiong J."/>
            <person name="Wang G."/>
            <person name="Cheng J."/>
            <person name="Tian M."/>
            <person name="Pan X."/>
            <person name="Warren A."/>
            <person name="Jiang C."/>
            <person name="Yuan D."/>
            <person name="Miao W."/>
        </authorList>
    </citation>
    <scope>NUCLEOTIDE SEQUENCE [LARGE SCALE GENOMIC DNA]</scope>
    <source>
        <strain evidence="7">36N120E</strain>
    </source>
</reference>
<evidence type="ECO:0000259" key="5">
    <source>
        <dbReference type="SMART" id="SM00385"/>
    </source>
</evidence>
<evidence type="ECO:0000259" key="6">
    <source>
        <dbReference type="SMART" id="SM01332"/>
    </source>
</evidence>
<dbReference type="SMART" id="SM01332">
    <property type="entry name" value="Cyclin_C"/>
    <property type="match status" value="1"/>
</dbReference>
<dbReference type="OrthoDB" id="285353at2759"/>
<dbReference type="InterPro" id="IPR048258">
    <property type="entry name" value="Cyclins_cyclin-box"/>
</dbReference>
<feature type="domain" description="Cyclin C-terminal" evidence="6">
    <location>
        <begin position="218"/>
        <end position="341"/>
    </location>
</feature>
<dbReference type="Pfam" id="PF00134">
    <property type="entry name" value="Cyclin_N"/>
    <property type="match status" value="1"/>
</dbReference>
<dbReference type="SUPFAM" id="SSF47954">
    <property type="entry name" value="Cyclin-like"/>
    <property type="match status" value="2"/>
</dbReference>
<dbReference type="InParanoid" id="A0A0V0QHW1"/>
<accession>A0A0V0QHW1</accession>
<dbReference type="EMBL" id="LDAU01000161">
    <property type="protein sequence ID" value="KRX01875.1"/>
    <property type="molecule type" value="Genomic_DNA"/>
</dbReference>
<dbReference type="InterPro" id="IPR036915">
    <property type="entry name" value="Cyclin-like_sf"/>
</dbReference>
<dbReference type="InterPro" id="IPR006671">
    <property type="entry name" value="Cyclin_N"/>
</dbReference>
<dbReference type="Pfam" id="PF02984">
    <property type="entry name" value="Cyclin_C"/>
    <property type="match status" value="1"/>
</dbReference>
<sequence length="351" mass="41041">MSIVSDHFTRAFGRDLTNIQVQHDKLQKPNLRNKSAPRGSILTNLNNANTRGYNYKNPKVSKPTPAVEQIYKQIAKEDKHNPSLVSDYQVSIFSYLRFNQKQITNPQYMNSQTSITSDMRAILYDWLIKVHIKFKLVDECLFMAINLIDRYLEKTKISRDKFQLLGITCLFISSKVEEIYPPHIKDFASVTNGACTKYDIIRMEGQLCKVLEFNLCIPSSLVFLNRYSRLDKNMASLNSKEYYLARYLLELSFLDSKFLQYTQANIAASSVYLSNQIFDKKEFWNEAQIHQSQFSEKEIRKCALDLYFFLQDVKKNSQFTEGVRNKFRGQKYLEIADISITYNNESSNRRL</sequence>
<keyword evidence="8" id="KW-1185">Reference proteome</keyword>
<dbReference type="OMA" id="ICAKEMC"/>
<organism evidence="7 8">
    <name type="scientific">Pseudocohnilembus persalinus</name>
    <name type="common">Ciliate</name>
    <dbReference type="NCBI Taxonomy" id="266149"/>
    <lineage>
        <taxon>Eukaryota</taxon>
        <taxon>Sar</taxon>
        <taxon>Alveolata</taxon>
        <taxon>Ciliophora</taxon>
        <taxon>Intramacronucleata</taxon>
        <taxon>Oligohymenophorea</taxon>
        <taxon>Scuticociliatia</taxon>
        <taxon>Philasterida</taxon>
        <taxon>Pseudocohnilembidae</taxon>
        <taxon>Pseudocohnilembus</taxon>
    </lineage>
</organism>
<keyword evidence="2 4" id="KW-0195">Cyclin</keyword>
<name>A0A0V0QHW1_PSEPJ</name>
<gene>
    <name evidence="7" type="ORF">PPERSA_05714</name>
</gene>
<comment type="similarity">
    <text evidence="4">Belongs to the cyclin family.</text>
</comment>
<dbReference type="InterPro" id="IPR004367">
    <property type="entry name" value="Cyclin_C-dom"/>
</dbReference>
<dbReference type="PANTHER" id="PTHR10177">
    <property type="entry name" value="CYCLINS"/>
    <property type="match status" value="1"/>
</dbReference>
<dbReference type="Gene3D" id="1.10.472.10">
    <property type="entry name" value="Cyclin-like"/>
    <property type="match status" value="2"/>
</dbReference>
<dbReference type="InterPro" id="IPR013763">
    <property type="entry name" value="Cyclin-like_dom"/>
</dbReference>
<protein>
    <submittedName>
        <fullName evidence="7">Cyclin-like protein</fullName>
    </submittedName>
</protein>
<evidence type="ECO:0000256" key="2">
    <source>
        <dbReference type="ARBA" id="ARBA00023127"/>
    </source>
</evidence>
<feature type="domain" description="Cyclin-like" evidence="5">
    <location>
        <begin position="125"/>
        <end position="209"/>
    </location>
</feature>
<dbReference type="AlphaFoldDB" id="A0A0V0QHW1"/>
<keyword evidence="1" id="KW-0132">Cell division</keyword>
<dbReference type="GO" id="GO:0051301">
    <property type="term" value="P:cell division"/>
    <property type="evidence" value="ECO:0007669"/>
    <property type="project" value="UniProtKB-KW"/>
</dbReference>
<dbReference type="FunFam" id="1.10.472.10:FF:000001">
    <property type="entry name" value="G2/mitotic-specific cyclin"/>
    <property type="match status" value="1"/>
</dbReference>
<dbReference type="Proteomes" id="UP000054937">
    <property type="component" value="Unassembled WGS sequence"/>
</dbReference>
<evidence type="ECO:0000313" key="7">
    <source>
        <dbReference type="EMBL" id="KRX01875.1"/>
    </source>
</evidence>
<evidence type="ECO:0000256" key="4">
    <source>
        <dbReference type="RuleBase" id="RU000383"/>
    </source>
</evidence>